<feature type="signal peptide" evidence="1">
    <location>
        <begin position="1"/>
        <end position="21"/>
    </location>
</feature>
<sequence>MKKPTFQWLLLIGIGVHKSVSQEYCVGEYSKSQKACSLYIPRPSSCEEQANVPVTGNYTKFNRKLNTLIFTITNVFEYGTTVYDFETCVDLNDGRGYTCGFVGFTTGTGDAFTVVNRYLQVNPNGELKAYYTPLKDLADPRECGGPEVDPKKLNGFPEAWGRTACVDPRFRRVQESVVNELYFEPAMKLAEAYKIFSPLGKSIFYDTAVQHGYEKEDGISLRSIIKLVKAETTKSQTEASFLKRLLHFRKKVLCCSMDDIWPDSANRVSDLEYLLNTGNLNLSTPVILPSYNDIKIYGNEETDKPCLKISTASSLENPVQGREKPGKSNWSVLLGLFG</sequence>
<organism evidence="2 3">
    <name type="scientific">Basidiobolus ranarum</name>
    <dbReference type="NCBI Taxonomy" id="34480"/>
    <lineage>
        <taxon>Eukaryota</taxon>
        <taxon>Fungi</taxon>
        <taxon>Fungi incertae sedis</taxon>
        <taxon>Zoopagomycota</taxon>
        <taxon>Entomophthoromycotina</taxon>
        <taxon>Basidiobolomycetes</taxon>
        <taxon>Basidiobolales</taxon>
        <taxon>Basidiobolaceae</taxon>
        <taxon>Basidiobolus</taxon>
    </lineage>
</organism>
<evidence type="ECO:0008006" key="4">
    <source>
        <dbReference type="Google" id="ProtNLM"/>
    </source>
</evidence>
<evidence type="ECO:0000313" key="3">
    <source>
        <dbReference type="Proteomes" id="UP001479436"/>
    </source>
</evidence>
<gene>
    <name evidence="2" type="ORF">K7432_008702</name>
</gene>
<comment type="caution">
    <text evidence="2">The sequence shown here is derived from an EMBL/GenBank/DDBJ whole genome shotgun (WGS) entry which is preliminary data.</text>
</comment>
<dbReference type="InterPro" id="IPR023099">
    <property type="entry name" value="Glyco_hydro_46_N"/>
</dbReference>
<evidence type="ECO:0000256" key="1">
    <source>
        <dbReference type="SAM" id="SignalP"/>
    </source>
</evidence>
<reference evidence="2 3" key="1">
    <citation type="submission" date="2023-04" db="EMBL/GenBank/DDBJ databases">
        <title>Genome of Basidiobolus ranarum AG-B5.</title>
        <authorList>
            <person name="Stajich J.E."/>
            <person name="Carter-House D."/>
            <person name="Gryganskyi A."/>
        </authorList>
    </citation>
    <scope>NUCLEOTIDE SEQUENCE [LARGE SCALE GENOMIC DNA]</scope>
    <source>
        <strain evidence="2 3">AG-B5</strain>
    </source>
</reference>
<keyword evidence="1" id="KW-0732">Signal</keyword>
<dbReference type="Pfam" id="PF01374">
    <property type="entry name" value="Glyco_hydro_46"/>
    <property type="match status" value="1"/>
</dbReference>
<proteinExistence type="predicted"/>
<dbReference type="EMBL" id="JASJQH010000495">
    <property type="protein sequence ID" value="KAK9764093.1"/>
    <property type="molecule type" value="Genomic_DNA"/>
</dbReference>
<evidence type="ECO:0000313" key="2">
    <source>
        <dbReference type="EMBL" id="KAK9764093.1"/>
    </source>
</evidence>
<protein>
    <recommendedName>
        <fullName evidence="4">Chitosanase</fullName>
    </recommendedName>
</protein>
<dbReference type="Gene3D" id="1.20.141.10">
    <property type="entry name" value="Chitosanase, subunit A, domain 1"/>
    <property type="match status" value="1"/>
</dbReference>
<dbReference type="InterPro" id="IPR023346">
    <property type="entry name" value="Lysozyme-like_dom_sf"/>
</dbReference>
<keyword evidence="3" id="KW-1185">Reference proteome</keyword>
<dbReference type="CDD" id="cd00978">
    <property type="entry name" value="chitosanase_GH46"/>
    <property type="match status" value="1"/>
</dbReference>
<dbReference type="Gene3D" id="3.30.386.10">
    <property type="entry name" value="Chitosanase, subunit A, domain 2"/>
    <property type="match status" value="1"/>
</dbReference>
<dbReference type="SUPFAM" id="SSF53955">
    <property type="entry name" value="Lysozyme-like"/>
    <property type="match status" value="1"/>
</dbReference>
<dbReference type="InterPro" id="IPR000400">
    <property type="entry name" value="Glyco_hydro_46"/>
</dbReference>
<feature type="chain" id="PRO_5046892899" description="Chitosanase" evidence="1">
    <location>
        <begin position="22"/>
        <end position="338"/>
    </location>
</feature>
<dbReference type="Proteomes" id="UP001479436">
    <property type="component" value="Unassembled WGS sequence"/>
</dbReference>
<name>A0ABR2WRE7_9FUNG</name>
<accession>A0ABR2WRE7</accession>